<name>A0A2S5CIQ1_9GAMM</name>
<dbReference type="Proteomes" id="UP000237423">
    <property type="component" value="Unassembled WGS sequence"/>
</dbReference>
<evidence type="ECO:0000313" key="1">
    <source>
        <dbReference type="EMBL" id="POZ50676.1"/>
    </source>
</evidence>
<sequence length="224" mass="25511">MKFAVSRLLAKLDISIRTGLSDRWSMFVDWAKPQRINKMEKIDRALVIRYGEYLQTLVAKNEMLPSIAQGYVLAVNTVMDSATEHGWKNVSPTNDCGIWEASIYCCACGIDVDARLTDGGEIYPYRIDLQNQPFWCCDTCGNFVGCHHKTKAYTTPIGCIPTSEIKYARKIIHALLDRIWQSGRIGRSELYQAISDEVGCEYHTANIRSIEEARTVYRIVHKYS</sequence>
<protein>
    <submittedName>
        <fullName evidence="1">Uncharacterized protein</fullName>
    </submittedName>
</protein>
<dbReference type="Pfam" id="PF11672">
    <property type="entry name" value="DUF3268"/>
    <property type="match status" value="1"/>
</dbReference>
<dbReference type="AlphaFoldDB" id="A0A2S5CIQ1"/>
<comment type="caution">
    <text evidence="1">The sequence shown here is derived from an EMBL/GenBank/DDBJ whole genome shotgun (WGS) entry which is preliminary data.</text>
</comment>
<gene>
    <name evidence="1" type="ORF">AADEFJLK_03573</name>
</gene>
<organism evidence="1 2">
    <name type="scientific">Methylovulum psychrotolerans</name>
    <dbReference type="NCBI Taxonomy" id="1704499"/>
    <lineage>
        <taxon>Bacteria</taxon>
        <taxon>Pseudomonadati</taxon>
        <taxon>Pseudomonadota</taxon>
        <taxon>Gammaproteobacteria</taxon>
        <taxon>Methylococcales</taxon>
        <taxon>Methylococcaceae</taxon>
        <taxon>Methylovulum</taxon>
    </lineage>
</organism>
<dbReference type="EMBL" id="PGFZ01000009">
    <property type="protein sequence ID" value="POZ50676.1"/>
    <property type="molecule type" value="Genomic_DNA"/>
</dbReference>
<proteinExistence type="predicted"/>
<evidence type="ECO:0000313" key="2">
    <source>
        <dbReference type="Proteomes" id="UP000237423"/>
    </source>
</evidence>
<accession>A0A2S5CIQ1</accession>
<reference evidence="1 2" key="1">
    <citation type="submission" date="2017-11" db="EMBL/GenBank/DDBJ databases">
        <title>Draft Genome Sequence of Methylobacter psychrotolerans Sph1T, an Obligate Methanotroph from Low-Temperature Environments.</title>
        <authorList>
            <person name="Oshkin I.Y."/>
            <person name="Miroshnikov K."/>
            <person name="Belova S.E."/>
            <person name="Korzhenkov A."/>
            <person name="Toshchakov S.V."/>
            <person name="Dedysh S.N."/>
        </authorList>
    </citation>
    <scope>NUCLEOTIDE SEQUENCE [LARGE SCALE GENOMIC DNA]</scope>
    <source>
        <strain evidence="1 2">Sph1</strain>
    </source>
</reference>
<dbReference type="InterPro" id="IPR021686">
    <property type="entry name" value="DUF3268"/>
</dbReference>